<dbReference type="GO" id="GO:0035556">
    <property type="term" value="P:intracellular signal transduction"/>
    <property type="evidence" value="ECO:0007669"/>
    <property type="project" value="TreeGrafter"/>
</dbReference>
<evidence type="ECO:0000256" key="3">
    <source>
        <dbReference type="ARBA" id="ARBA00022741"/>
    </source>
</evidence>
<dbReference type="InterPro" id="IPR011009">
    <property type="entry name" value="Kinase-like_dom_sf"/>
</dbReference>
<keyword evidence="10" id="KW-1185">Reference proteome</keyword>
<evidence type="ECO:0000313" key="10">
    <source>
        <dbReference type="Proteomes" id="UP001515480"/>
    </source>
</evidence>
<dbReference type="SMART" id="SM00220">
    <property type="entry name" value="S_TKc"/>
    <property type="match status" value="1"/>
</dbReference>
<reference evidence="9 10" key="1">
    <citation type="journal article" date="2024" name="Science">
        <title>Giant polyketide synthase enzymes in the biosynthesis of giant marine polyether toxins.</title>
        <authorList>
            <person name="Fallon T.R."/>
            <person name="Shende V.V."/>
            <person name="Wierzbicki I.H."/>
            <person name="Pendleton A.L."/>
            <person name="Watervoot N.F."/>
            <person name="Auber R.P."/>
            <person name="Gonzalez D.J."/>
            <person name="Wisecaver J.H."/>
            <person name="Moore B.S."/>
        </authorList>
    </citation>
    <scope>NUCLEOTIDE SEQUENCE [LARGE SCALE GENOMIC DNA]</scope>
    <source>
        <strain evidence="9 10">12B1</strain>
    </source>
</reference>
<gene>
    <name evidence="9" type="ORF">AB1Y20_018907</name>
</gene>
<evidence type="ECO:0000256" key="2">
    <source>
        <dbReference type="ARBA" id="ARBA00022679"/>
    </source>
</evidence>
<dbReference type="PROSITE" id="PS00107">
    <property type="entry name" value="PROTEIN_KINASE_ATP"/>
    <property type="match status" value="1"/>
</dbReference>
<feature type="region of interest" description="Disordered" evidence="7">
    <location>
        <begin position="510"/>
        <end position="538"/>
    </location>
</feature>
<accession>A0AB34JSJ8</accession>
<dbReference type="EMBL" id="JBGBPQ010000005">
    <property type="protein sequence ID" value="KAL1523992.1"/>
    <property type="molecule type" value="Genomic_DNA"/>
</dbReference>
<evidence type="ECO:0000313" key="9">
    <source>
        <dbReference type="EMBL" id="KAL1523992.1"/>
    </source>
</evidence>
<evidence type="ECO:0000256" key="5">
    <source>
        <dbReference type="ARBA" id="ARBA00022840"/>
    </source>
</evidence>
<protein>
    <recommendedName>
        <fullName evidence="8">Protein kinase domain-containing protein</fullName>
    </recommendedName>
</protein>
<dbReference type="GO" id="GO:0005524">
    <property type="term" value="F:ATP binding"/>
    <property type="evidence" value="ECO:0007669"/>
    <property type="project" value="UniProtKB-UniRule"/>
</dbReference>
<dbReference type="PANTHER" id="PTHR24346">
    <property type="entry name" value="MAP/MICROTUBULE AFFINITY-REGULATING KINASE"/>
    <property type="match status" value="1"/>
</dbReference>
<dbReference type="Pfam" id="PF00069">
    <property type="entry name" value="Pkinase"/>
    <property type="match status" value="1"/>
</dbReference>
<dbReference type="AlphaFoldDB" id="A0AB34JSJ8"/>
<dbReference type="InterPro" id="IPR017441">
    <property type="entry name" value="Protein_kinase_ATP_BS"/>
</dbReference>
<dbReference type="PROSITE" id="PS50011">
    <property type="entry name" value="PROTEIN_KINASE_DOM"/>
    <property type="match status" value="1"/>
</dbReference>
<dbReference type="InterPro" id="IPR000719">
    <property type="entry name" value="Prot_kinase_dom"/>
</dbReference>
<dbReference type="InterPro" id="IPR008271">
    <property type="entry name" value="Ser/Thr_kinase_AS"/>
</dbReference>
<feature type="domain" description="Protein kinase" evidence="8">
    <location>
        <begin position="7"/>
        <end position="262"/>
    </location>
</feature>
<dbReference type="FunFam" id="3.30.200.20:FF:000003">
    <property type="entry name" value="Non-specific serine/threonine protein kinase"/>
    <property type="match status" value="1"/>
</dbReference>
<dbReference type="SUPFAM" id="SSF56112">
    <property type="entry name" value="Protein kinase-like (PK-like)"/>
    <property type="match status" value="1"/>
</dbReference>
<proteinExistence type="predicted"/>
<evidence type="ECO:0000256" key="7">
    <source>
        <dbReference type="SAM" id="MobiDB-lite"/>
    </source>
</evidence>
<sequence length="538" mass="58864">MQTISNYTLLETVGQGTFGEVMLAIELHTQESVAVKILEKDKITDDDARQRLVNEIAILHRVQHPNLVQMLEVIEHGSAIYLVTEFVGGGELFGHIVNKGRLDEPEAMRLFAQMVAAVDSCHRQLVIHRDLKPENVLLDSNGDIKVIDFGLGTILSYADEVLTVACGSPHYAAPEMLLGGGYLGQRADMWSLGICLYAMLCGCLPFDEPEMDILYDRIIAGDFDFEPAPHISSAAKELICGMLHMPPEERLTARQVLNHRWLRAAAAPPPMSLGLLGAVVDPACRQLVRRMEADYQIPQREVIECLRRGERNATTATYWLLRQRELRTGSIQRYQAHLPKPPPPRLPSQRRRPVPANIAAAATKLKSRPLPALKTSHEVGLSIGFGSPCGATVMAASSGSNRGTARRMDDPRGSPGSIVQRPKAEEPIFVHSSGAVSDRTDRDGKARRQKEVEHGPVHRARDALGPEFLGVGKRQTAHAGGARGSQISEIRPQARGTNGHRIAAPYSAAPGFGQTSPLGLDVRGKPYNDHCGPKRSGW</sequence>
<evidence type="ECO:0000256" key="6">
    <source>
        <dbReference type="PROSITE-ProRule" id="PRU10141"/>
    </source>
</evidence>
<dbReference type="FunFam" id="1.10.510.10:FF:000571">
    <property type="entry name" value="Maternal embryonic leucine zipper kinase"/>
    <property type="match status" value="1"/>
</dbReference>
<organism evidence="9 10">
    <name type="scientific">Prymnesium parvum</name>
    <name type="common">Toxic golden alga</name>
    <dbReference type="NCBI Taxonomy" id="97485"/>
    <lineage>
        <taxon>Eukaryota</taxon>
        <taxon>Haptista</taxon>
        <taxon>Haptophyta</taxon>
        <taxon>Prymnesiophyceae</taxon>
        <taxon>Prymnesiales</taxon>
        <taxon>Prymnesiaceae</taxon>
        <taxon>Prymnesium</taxon>
    </lineage>
</organism>
<keyword evidence="1" id="KW-0723">Serine/threonine-protein kinase</keyword>
<feature type="compositionally biased region" description="Basic and acidic residues" evidence="7">
    <location>
        <begin position="438"/>
        <end position="457"/>
    </location>
</feature>
<evidence type="ECO:0000256" key="4">
    <source>
        <dbReference type="ARBA" id="ARBA00022777"/>
    </source>
</evidence>
<keyword evidence="5 6" id="KW-0067">ATP-binding</keyword>
<keyword evidence="3 6" id="KW-0547">Nucleotide-binding</keyword>
<dbReference type="PANTHER" id="PTHR24346:SF75">
    <property type="entry name" value="AURORA KINASE"/>
    <property type="match status" value="1"/>
</dbReference>
<feature type="binding site" evidence="6">
    <location>
        <position position="36"/>
    </location>
    <ligand>
        <name>ATP</name>
        <dbReference type="ChEBI" id="CHEBI:30616"/>
    </ligand>
</feature>
<keyword evidence="4" id="KW-0418">Kinase</keyword>
<dbReference type="GO" id="GO:0004674">
    <property type="term" value="F:protein serine/threonine kinase activity"/>
    <property type="evidence" value="ECO:0007669"/>
    <property type="project" value="UniProtKB-KW"/>
</dbReference>
<evidence type="ECO:0000256" key="1">
    <source>
        <dbReference type="ARBA" id="ARBA00022527"/>
    </source>
</evidence>
<feature type="region of interest" description="Disordered" evidence="7">
    <location>
        <begin position="396"/>
        <end position="457"/>
    </location>
</feature>
<dbReference type="Proteomes" id="UP001515480">
    <property type="component" value="Unassembled WGS sequence"/>
</dbReference>
<comment type="caution">
    <text evidence="9">The sequence shown here is derived from an EMBL/GenBank/DDBJ whole genome shotgun (WGS) entry which is preliminary data.</text>
</comment>
<feature type="compositionally biased region" description="Basic and acidic residues" evidence="7">
    <location>
        <begin position="522"/>
        <end position="532"/>
    </location>
</feature>
<dbReference type="PROSITE" id="PS00108">
    <property type="entry name" value="PROTEIN_KINASE_ST"/>
    <property type="match status" value="1"/>
</dbReference>
<name>A0AB34JSJ8_PRYPA</name>
<dbReference type="GO" id="GO:0005737">
    <property type="term" value="C:cytoplasm"/>
    <property type="evidence" value="ECO:0007669"/>
    <property type="project" value="TreeGrafter"/>
</dbReference>
<dbReference type="Gene3D" id="1.10.510.10">
    <property type="entry name" value="Transferase(Phosphotransferase) domain 1"/>
    <property type="match status" value="1"/>
</dbReference>
<dbReference type="CDD" id="cd14003">
    <property type="entry name" value="STKc_AMPK-like"/>
    <property type="match status" value="1"/>
</dbReference>
<evidence type="ECO:0000259" key="8">
    <source>
        <dbReference type="PROSITE" id="PS50011"/>
    </source>
</evidence>
<keyword evidence="2" id="KW-0808">Transferase</keyword>